<dbReference type="GO" id="GO:0141148">
    <property type="term" value="F:enoyl-[acyl-carrier-protein] reductase (NADPH) activity"/>
    <property type="evidence" value="ECO:0007669"/>
    <property type="project" value="UniProtKB-EC"/>
</dbReference>
<keyword evidence="5" id="KW-0521">NADP</keyword>
<dbReference type="GO" id="GO:0005739">
    <property type="term" value="C:mitochondrion"/>
    <property type="evidence" value="ECO:0007669"/>
    <property type="project" value="UniProtKB-SubCell"/>
</dbReference>
<reference evidence="14" key="3">
    <citation type="submission" date="2018-08" db="EMBL/GenBank/DDBJ databases">
        <title>Leveraging single-cell genomics to expand the Fungal Tree of Life.</title>
        <authorList>
            <consortium name="DOE Joint Genome Institute"/>
            <person name="Ahrendt S.R."/>
            <person name="Quandt C.A."/>
            <person name="Ciobanu D."/>
            <person name="Clum A."/>
            <person name="Salamov A."/>
            <person name="Andreopoulos B."/>
            <person name="Cheng J.-F."/>
            <person name="Woyke T."/>
            <person name="Pelin A."/>
            <person name="Henrissat B."/>
            <person name="Reynolds N."/>
            <person name="Benny G.L."/>
            <person name="Smith M.E."/>
            <person name="James T.Y."/>
            <person name="Grigoriev I.V."/>
        </authorList>
    </citation>
    <scope>NUCLEOTIDE SEQUENCE</scope>
    <source>
        <strain evidence="14">ATCC 52028</strain>
    </source>
</reference>
<dbReference type="Pfam" id="PF00107">
    <property type="entry name" value="ADH_zinc_N"/>
    <property type="match status" value="1"/>
</dbReference>
<dbReference type="EC" id="1.3.1.104" evidence="11"/>
<dbReference type="InterPro" id="IPR036291">
    <property type="entry name" value="NAD(P)-bd_dom_sf"/>
</dbReference>
<organism evidence="14 16">
    <name type="scientific">Caulochytrium protostelioides</name>
    <dbReference type="NCBI Taxonomy" id="1555241"/>
    <lineage>
        <taxon>Eukaryota</taxon>
        <taxon>Fungi</taxon>
        <taxon>Fungi incertae sedis</taxon>
        <taxon>Chytridiomycota</taxon>
        <taxon>Chytridiomycota incertae sedis</taxon>
        <taxon>Chytridiomycetes</taxon>
        <taxon>Caulochytriales</taxon>
        <taxon>Caulochytriaceae</taxon>
        <taxon>Caulochytrium</taxon>
    </lineage>
</organism>
<dbReference type="InterPro" id="IPR011032">
    <property type="entry name" value="GroES-like_sf"/>
</dbReference>
<evidence type="ECO:0000256" key="10">
    <source>
        <dbReference type="ARBA" id="ARBA00023160"/>
    </source>
</evidence>
<accession>A0A4P9WZF7</accession>
<dbReference type="OrthoDB" id="7482721at2759"/>
<dbReference type="InterPro" id="IPR051034">
    <property type="entry name" value="Mito_Enoyl-ACP_Reductase"/>
</dbReference>
<keyword evidence="9" id="KW-0496">Mitochondrion</keyword>
<dbReference type="PANTHER" id="PTHR43981">
    <property type="entry name" value="ENOYL-[ACYL-CARRIER-PROTEIN] REDUCTASE, MITOCHONDRIAL"/>
    <property type="match status" value="1"/>
</dbReference>
<dbReference type="STRING" id="1555241.A0A4P9WZF7"/>
<evidence type="ECO:0000256" key="6">
    <source>
        <dbReference type="ARBA" id="ARBA00022946"/>
    </source>
</evidence>
<dbReference type="EMBL" id="ML009495">
    <property type="protein sequence ID" value="RKO96960.1"/>
    <property type="molecule type" value="Genomic_DNA"/>
</dbReference>
<sequence length="346" mass="37001">VISWQKVPLSAPQKGQVLVEFMLSPINPSDINSIQGVYPIKPHFDEKAGYAIGGNEGLARVVAVPDEEAAESPLKVGDWVLPRQSGMGTWRSHGVFDASSLMALRHSPRPPPEFAATLRVNLCTAYRMLRDFVTLAPNEPVLQNAANSGVGQAVVQLARHWGHRSINIVRDEGFEAKAAMLKSLGADVVLRESELREASLAEKLAPATTTPGSDKVLQPRLALNAVGGPATRDMLRLLGTGATVVTYGAMSRKPLELSAGSQIFSDLTAKGFWMTRWSRDAPPGAQQEMIDDLISLNIAGHLKPVEAATHVTASQLDQAGPGGGDLVKTILDAGSKHILDFEVADD</sequence>
<keyword evidence="10" id="KW-0275">Fatty acid biosynthesis</keyword>
<comment type="subcellular location">
    <subcellularLocation>
        <location evidence="1">Mitochondrion</location>
    </subcellularLocation>
</comment>
<evidence type="ECO:0000256" key="9">
    <source>
        <dbReference type="ARBA" id="ARBA00023128"/>
    </source>
</evidence>
<evidence type="ECO:0000313" key="15">
    <source>
        <dbReference type="EMBL" id="RKO98983.1"/>
    </source>
</evidence>
<keyword evidence="3" id="KW-0444">Lipid biosynthesis</keyword>
<comment type="catalytic activity">
    <reaction evidence="12">
        <text>a 2,3-saturated acyl-[ACP] + NADP(+) = a (2E)-enoyl-[ACP] + NADPH + H(+)</text>
        <dbReference type="Rhea" id="RHEA:22564"/>
        <dbReference type="Rhea" id="RHEA-COMP:9925"/>
        <dbReference type="Rhea" id="RHEA-COMP:9926"/>
        <dbReference type="ChEBI" id="CHEBI:15378"/>
        <dbReference type="ChEBI" id="CHEBI:57783"/>
        <dbReference type="ChEBI" id="CHEBI:58349"/>
        <dbReference type="ChEBI" id="CHEBI:78784"/>
        <dbReference type="ChEBI" id="CHEBI:78785"/>
        <dbReference type="EC" id="1.3.1.104"/>
    </reaction>
</comment>
<dbReference type="Gene3D" id="3.40.50.720">
    <property type="entry name" value="NAD(P)-binding Rossmann-like Domain"/>
    <property type="match status" value="1"/>
</dbReference>
<evidence type="ECO:0000256" key="7">
    <source>
        <dbReference type="ARBA" id="ARBA00023002"/>
    </source>
</evidence>
<keyword evidence="4" id="KW-0276">Fatty acid metabolism</keyword>
<comment type="similarity">
    <text evidence="2">Belongs to the zinc-containing alcohol dehydrogenase family. Quinone oxidoreductase subfamily.</text>
</comment>
<keyword evidence="8" id="KW-0443">Lipid metabolism</keyword>
<evidence type="ECO:0000256" key="2">
    <source>
        <dbReference type="ARBA" id="ARBA00010371"/>
    </source>
</evidence>
<evidence type="ECO:0000256" key="8">
    <source>
        <dbReference type="ARBA" id="ARBA00023098"/>
    </source>
</evidence>
<name>A0A4P9WZF7_9FUNG</name>
<dbReference type="InterPro" id="IPR013154">
    <property type="entry name" value="ADH-like_N"/>
</dbReference>
<dbReference type="InterPro" id="IPR020843">
    <property type="entry name" value="ER"/>
</dbReference>
<evidence type="ECO:0000313" key="17">
    <source>
        <dbReference type="Proteomes" id="UP000274922"/>
    </source>
</evidence>
<dbReference type="Proteomes" id="UP000274922">
    <property type="component" value="Unassembled WGS sequence"/>
</dbReference>
<dbReference type="Pfam" id="PF08240">
    <property type="entry name" value="ADH_N"/>
    <property type="match status" value="1"/>
</dbReference>
<dbReference type="Proteomes" id="UP000268535">
    <property type="component" value="Unassembled WGS sequence"/>
</dbReference>
<dbReference type="CDD" id="cd08290">
    <property type="entry name" value="ETR"/>
    <property type="match status" value="1"/>
</dbReference>
<evidence type="ECO:0000313" key="16">
    <source>
        <dbReference type="Proteomes" id="UP000268535"/>
    </source>
</evidence>
<evidence type="ECO:0000256" key="4">
    <source>
        <dbReference type="ARBA" id="ARBA00022832"/>
    </source>
</evidence>
<keyword evidence="7" id="KW-0560">Oxidoreductase</keyword>
<dbReference type="SMART" id="SM00829">
    <property type="entry name" value="PKS_ER"/>
    <property type="match status" value="1"/>
</dbReference>
<dbReference type="AlphaFoldDB" id="A0A4P9WZF7"/>
<dbReference type="SUPFAM" id="SSF50129">
    <property type="entry name" value="GroES-like"/>
    <property type="match status" value="1"/>
</dbReference>
<gene>
    <name evidence="14" type="ORF">CAUPRSCDRAFT_7246</name>
    <name evidence="15" type="ORF">CXG81DRAFT_15190</name>
</gene>
<evidence type="ECO:0000256" key="12">
    <source>
        <dbReference type="ARBA" id="ARBA00048843"/>
    </source>
</evidence>
<protein>
    <recommendedName>
        <fullName evidence="11">enoyl-[acyl-carrier-protein] reductase</fullName>
        <ecNumber evidence="11">1.3.1.104</ecNumber>
    </recommendedName>
</protein>
<reference evidence="15" key="2">
    <citation type="submission" date="2018-04" db="EMBL/GenBank/DDBJ databases">
        <title>Leveraging single-cell genomics to expand the Fungal Tree of Life.</title>
        <authorList>
            <consortium name="DOE Joint Genome Institute"/>
            <person name="Ahrendt S.R."/>
            <person name="Quandt C.A."/>
            <person name="Ciobanu D."/>
            <person name="Clum A."/>
            <person name="Salamov A."/>
            <person name="Andreopoulos B."/>
            <person name="Cheng J.-F."/>
            <person name="Woyke T."/>
            <person name="Pelin A."/>
            <person name="Henrissat B."/>
            <person name="Benny G.L."/>
            <person name="Smith M.E."/>
            <person name="James T.Y."/>
            <person name="Grigoriev I.V."/>
        </authorList>
    </citation>
    <scope>NUCLEOTIDE SEQUENCE</scope>
    <source>
        <strain evidence="15">ATCC 52028</strain>
    </source>
</reference>
<evidence type="ECO:0000259" key="13">
    <source>
        <dbReference type="SMART" id="SM00829"/>
    </source>
</evidence>
<dbReference type="SUPFAM" id="SSF51735">
    <property type="entry name" value="NAD(P)-binding Rossmann-fold domains"/>
    <property type="match status" value="1"/>
</dbReference>
<dbReference type="GO" id="GO:0006633">
    <property type="term" value="P:fatty acid biosynthetic process"/>
    <property type="evidence" value="ECO:0007669"/>
    <property type="project" value="UniProtKB-KW"/>
</dbReference>
<evidence type="ECO:0000256" key="5">
    <source>
        <dbReference type="ARBA" id="ARBA00022857"/>
    </source>
</evidence>
<dbReference type="Gene3D" id="3.90.180.10">
    <property type="entry name" value="Medium-chain alcohol dehydrogenases, catalytic domain"/>
    <property type="match status" value="1"/>
</dbReference>
<feature type="non-terminal residue" evidence="14">
    <location>
        <position position="1"/>
    </location>
</feature>
<keyword evidence="6" id="KW-0809">Transit peptide</keyword>
<evidence type="ECO:0000256" key="1">
    <source>
        <dbReference type="ARBA" id="ARBA00004173"/>
    </source>
</evidence>
<dbReference type="PANTHER" id="PTHR43981:SF2">
    <property type="entry name" value="ENOYL-[ACYL-CARRIER-PROTEIN] REDUCTASE, MITOCHONDRIAL"/>
    <property type="match status" value="1"/>
</dbReference>
<keyword evidence="17" id="KW-1185">Reference proteome</keyword>
<evidence type="ECO:0000313" key="14">
    <source>
        <dbReference type="EMBL" id="RKO96960.1"/>
    </source>
</evidence>
<proteinExistence type="inferred from homology"/>
<evidence type="ECO:0000256" key="3">
    <source>
        <dbReference type="ARBA" id="ARBA00022516"/>
    </source>
</evidence>
<dbReference type="EMBL" id="ML014334">
    <property type="protein sequence ID" value="RKO98983.1"/>
    <property type="molecule type" value="Genomic_DNA"/>
</dbReference>
<dbReference type="InterPro" id="IPR013149">
    <property type="entry name" value="ADH-like_C"/>
</dbReference>
<evidence type="ECO:0000256" key="11">
    <source>
        <dbReference type="ARBA" id="ARBA00038963"/>
    </source>
</evidence>
<reference evidence="16 17" key="1">
    <citation type="journal article" date="2018" name="Nat. Microbiol.">
        <title>Leveraging single-cell genomics to expand the fungal tree of life.</title>
        <authorList>
            <person name="Ahrendt S.R."/>
            <person name="Quandt C.A."/>
            <person name="Ciobanu D."/>
            <person name="Clum A."/>
            <person name="Salamov A."/>
            <person name="Andreopoulos B."/>
            <person name="Cheng J.F."/>
            <person name="Woyke T."/>
            <person name="Pelin A."/>
            <person name="Henrissat B."/>
            <person name="Reynolds N.K."/>
            <person name="Benny G.L."/>
            <person name="Smith M.E."/>
            <person name="James T.Y."/>
            <person name="Grigoriev I.V."/>
        </authorList>
    </citation>
    <scope>NUCLEOTIDE SEQUENCE [LARGE SCALE GENOMIC DNA]</scope>
    <source>
        <strain evidence="16 17">ATCC 52028</strain>
    </source>
</reference>
<feature type="domain" description="Enoyl reductase (ER)" evidence="13">
    <location>
        <begin position="1"/>
        <end position="339"/>
    </location>
</feature>